<dbReference type="InterPro" id="IPR027393">
    <property type="entry name" value="Virus_scaffolding_prot_C"/>
</dbReference>
<evidence type="ECO:0000313" key="3">
    <source>
        <dbReference type="Proteomes" id="UP000664601"/>
    </source>
</evidence>
<accession>A0ABS3LAX1</accession>
<dbReference type="EMBL" id="JAFREM010000018">
    <property type="protein sequence ID" value="MBO1306767.1"/>
    <property type="molecule type" value="Genomic_DNA"/>
</dbReference>
<dbReference type="InterPro" id="IPR011188">
    <property type="entry name" value="UPF0302"/>
</dbReference>
<dbReference type="InterPro" id="IPR038091">
    <property type="entry name" value="UPF0302_N_sf"/>
</dbReference>
<evidence type="ECO:0000259" key="1">
    <source>
        <dbReference type="SMART" id="SM00914"/>
    </source>
</evidence>
<dbReference type="RefSeq" id="WP_207673695.1">
    <property type="nucleotide sequence ID" value="NZ_JAFREM010000018.1"/>
</dbReference>
<sequence length="186" mass="22054">MIDVAEKREFLVWLINNVSFRRREVIWILNYLINHESILKNVHIVENANLTKRGLVIRDITQDEEPMTLYVQGQSFANSDQIFHEIRLHWQQPLYLECIFPNSWQNEQYLSVLEDNPVASWNDSVSEEIIREVEEHIAREEKEAKLNLLTHQINQALENGDKEAFLELSDEINRLKLVICEDELTK</sequence>
<dbReference type="Gene3D" id="4.10.810.10">
    <property type="entry name" value="Virus Scaffolding Protein, Chain A"/>
    <property type="match status" value="1"/>
</dbReference>
<name>A0ABS3LAX1_9ENTE</name>
<comment type="caution">
    <text evidence="2">The sequence shown here is derived from an EMBL/GenBank/DDBJ whole genome shotgun (WGS) entry which is preliminary data.</text>
</comment>
<gene>
    <name evidence="2" type="ORF">JZO70_11375</name>
</gene>
<proteinExistence type="predicted"/>
<dbReference type="PIRSF" id="PIRSF007165">
    <property type="entry name" value="UCP007165"/>
    <property type="match status" value="1"/>
</dbReference>
<evidence type="ECO:0000313" key="2">
    <source>
        <dbReference type="EMBL" id="MBO1306767.1"/>
    </source>
</evidence>
<dbReference type="Proteomes" id="UP000664601">
    <property type="component" value="Unassembled WGS sequence"/>
</dbReference>
<keyword evidence="3" id="KW-1185">Reference proteome</keyword>
<reference evidence="2 3" key="1">
    <citation type="submission" date="2021-03" db="EMBL/GenBank/DDBJ databases">
        <title>Enterococcal diversity collection.</title>
        <authorList>
            <person name="Gilmore M.S."/>
            <person name="Schwartzman J."/>
            <person name="Van Tyne D."/>
            <person name="Martin M."/>
            <person name="Earl A.M."/>
            <person name="Manson A.L."/>
            <person name="Straub T."/>
            <person name="Salamzade R."/>
            <person name="Saavedra J."/>
            <person name="Lebreton F."/>
            <person name="Prichula J."/>
            <person name="Schaufler K."/>
            <person name="Gaca A."/>
            <person name="Sgardioli B."/>
            <person name="Wagenaar J."/>
            <person name="Strong T."/>
        </authorList>
    </citation>
    <scope>NUCLEOTIDE SEQUENCE [LARGE SCALE GENOMIC DNA]</scope>
    <source>
        <strain evidence="2 3">669A</strain>
    </source>
</reference>
<protein>
    <submittedName>
        <fullName evidence="2">YpiB family protein</fullName>
    </submittedName>
</protein>
<dbReference type="SMART" id="SM00914">
    <property type="entry name" value="IDEAL"/>
    <property type="match status" value="1"/>
</dbReference>
<organism evidence="2 3">
    <name type="scientific">Candidatus Enterococcus moelleringii</name>
    <dbReference type="NCBI Taxonomy" id="2815325"/>
    <lineage>
        <taxon>Bacteria</taxon>
        <taxon>Bacillati</taxon>
        <taxon>Bacillota</taxon>
        <taxon>Bacilli</taxon>
        <taxon>Lactobacillales</taxon>
        <taxon>Enterococcaceae</taxon>
        <taxon>Enterococcus</taxon>
    </lineage>
</organism>
<feature type="domain" description="IDEAL" evidence="1">
    <location>
        <begin position="136"/>
        <end position="172"/>
    </location>
</feature>
<dbReference type="InterPro" id="IPR014957">
    <property type="entry name" value="IDEAL_dom"/>
</dbReference>
<dbReference type="Pfam" id="PF08864">
    <property type="entry name" value="UPF0302"/>
    <property type="match status" value="1"/>
</dbReference>
<dbReference type="Pfam" id="PF08858">
    <property type="entry name" value="IDEAL"/>
    <property type="match status" value="1"/>
</dbReference>
<dbReference type="Gene3D" id="3.40.1530.30">
    <property type="entry name" value="Uncharacterised family UPF0302, N-terminal domain"/>
    <property type="match status" value="1"/>
</dbReference>
<dbReference type="InterPro" id="IPR014963">
    <property type="entry name" value="UPF0302_N"/>
</dbReference>